<protein>
    <recommendedName>
        <fullName evidence="2">Mtf2-like C-terminal domain-containing protein</fullName>
    </recommendedName>
</protein>
<dbReference type="PANTHER" id="PTHR39468:SF1">
    <property type="entry name" value="MTF2-LIKE C-TERMINAL DOMAIN-CONTAINING PROTEIN"/>
    <property type="match status" value="1"/>
</dbReference>
<dbReference type="EMBL" id="MU858259">
    <property type="protein sequence ID" value="KAK4208079.1"/>
    <property type="molecule type" value="Genomic_DNA"/>
</dbReference>
<organism evidence="3 4">
    <name type="scientific">Rhypophila decipiens</name>
    <dbReference type="NCBI Taxonomy" id="261697"/>
    <lineage>
        <taxon>Eukaryota</taxon>
        <taxon>Fungi</taxon>
        <taxon>Dikarya</taxon>
        <taxon>Ascomycota</taxon>
        <taxon>Pezizomycotina</taxon>
        <taxon>Sordariomycetes</taxon>
        <taxon>Sordariomycetidae</taxon>
        <taxon>Sordariales</taxon>
        <taxon>Naviculisporaceae</taxon>
        <taxon>Rhypophila</taxon>
    </lineage>
</organism>
<dbReference type="GO" id="GO:0005739">
    <property type="term" value="C:mitochondrion"/>
    <property type="evidence" value="ECO:0007669"/>
    <property type="project" value="InterPro"/>
</dbReference>
<dbReference type="AlphaFoldDB" id="A0AAN6XWP1"/>
<reference evidence="3" key="2">
    <citation type="submission" date="2023-05" db="EMBL/GenBank/DDBJ databases">
        <authorList>
            <consortium name="Lawrence Berkeley National Laboratory"/>
            <person name="Steindorff A."/>
            <person name="Hensen N."/>
            <person name="Bonometti L."/>
            <person name="Westerberg I."/>
            <person name="Brannstrom I.O."/>
            <person name="Guillou S."/>
            <person name="Cros-Aarteil S."/>
            <person name="Calhoun S."/>
            <person name="Haridas S."/>
            <person name="Kuo A."/>
            <person name="Mondo S."/>
            <person name="Pangilinan J."/>
            <person name="Riley R."/>
            <person name="Labutti K."/>
            <person name="Andreopoulos B."/>
            <person name="Lipzen A."/>
            <person name="Chen C."/>
            <person name="Yanf M."/>
            <person name="Daum C."/>
            <person name="Ng V."/>
            <person name="Clum A."/>
            <person name="Ohm R."/>
            <person name="Martin F."/>
            <person name="Silar P."/>
            <person name="Natvig D."/>
            <person name="Lalanne C."/>
            <person name="Gautier V."/>
            <person name="Ament-Velasquez S.L."/>
            <person name="Kruys A."/>
            <person name="Hutchinson M.I."/>
            <person name="Powell A.J."/>
            <person name="Barry K."/>
            <person name="Miller A.N."/>
            <person name="Grigoriev I.V."/>
            <person name="Debuchy R."/>
            <person name="Gladieux P."/>
            <person name="Thoren M.H."/>
            <person name="Johannesson H."/>
        </authorList>
    </citation>
    <scope>NUCLEOTIDE SEQUENCE</scope>
    <source>
        <strain evidence="3">PSN293</strain>
    </source>
</reference>
<accession>A0AAN6XWP1</accession>
<sequence length="509" mass="57219">MAPTTLLPFLYQTRTLQWLARTRATPALQSFFHSTPRHNLPRQVARRPAPEPEPELINEEGKRVRKGKGPAEAAHDSNVPFEGLEFEVEDDPEVLRSSTITVKERDAFDRIFEEIAMRGRAPAEPAPINNRLPGSTGLFIPDLYPDKQNRDNQPMDAESFDKQFQLPGQSTREFLNVIVKDAETLASSKDPFHKHHMLRSIKKVADPEQALKRFPPSLRKAAKLALGVIDRDRQTDDFSMIHQVNLAEVPQAEEDVAELSALNEIADNKLSDKIAAESLRAVERKRVEGLMRAAKTDFQLWDVLEKEVFSMVQRLGISGEPDGTVTGVVGKKKRGGRTKDGVDDVEAAAGDGKGKLSMNIYGPLYPSYLLFALRLMDQHFAHPSPMALNLLPRIKELGLMSFVLGVSSPFYNTLARILWYRYGDAKAVLDLLEEMRHVGLFCDGSTQGVVYRIQEYIKDSKNGTHGPFVAEIVDGVDYEFGVKNRLRQWNIFIGKQLEEKRAAIEPPLV</sequence>
<dbReference type="Pfam" id="PF19189">
    <property type="entry name" value="Mtf2"/>
    <property type="match status" value="1"/>
</dbReference>
<name>A0AAN6XWP1_9PEZI</name>
<evidence type="ECO:0000259" key="2">
    <source>
        <dbReference type="Pfam" id="PF19189"/>
    </source>
</evidence>
<dbReference type="Proteomes" id="UP001301769">
    <property type="component" value="Unassembled WGS sequence"/>
</dbReference>
<dbReference type="InterPro" id="IPR043837">
    <property type="entry name" value="Mtf2-like_C"/>
</dbReference>
<evidence type="ECO:0000313" key="3">
    <source>
        <dbReference type="EMBL" id="KAK4208079.1"/>
    </source>
</evidence>
<feature type="region of interest" description="Disordered" evidence="1">
    <location>
        <begin position="43"/>
        <end position="76"/>
    </location>
</feature>
<dbReference type="InterPro" id="IPR040009">
    <property type="entry name" value="Mtf2/C5D6.12-like"/>
</dbReference>
<keyword evidence="4" id="KW-1185">Reference proteome</keyword>
<dbReference type="PANTHER" id="PTHR39468">
    <property type="entry name" value="CHROMOSOME 7, WHOLE GENOME SHOTGUN SEQUENCE"/>
    <property type="match status" value="1"/>
</dbReference>
<gene>
    <name evidence="3" type="ORF">QBC37DRAFT_432500</name>
</gene>
<evidence type="ECO:0000313" key="4">
    <source>
        <dbReference type="Proteomes" id="UP001301769"/>
    </source>
</evidence>
<feature type="domain" description="Mtf2-like C-terminal" evidence="2">
    <location>
        <begin position="288"/>
        <end position="459"/>
    </location>
</feature>
<reference evidence="3" key="1">
    <citation type="journal article" date="2023" name="Mol. Phylogenet. Evol.">
        <title>Genome-scale phylogeny and comparative genomics of the fungal order Sordariales.</title>
        <authorList>
            <person name="Hensen N."/>
            <person name="Bonometti L."/>
            <person name="Westerberg I."/>
            <person name="Brannstrom I.O."/>
            <person name="Guillou S."/>
            <person name="Cros-Aarteil S."/>
            <person name="Calhoun S."/>
            <person name="Haridas S."/>
            <person name="Kuo A."/>
            <person name="Mondo S."/>
            <person name="Pangilinan J."/>
            <person name="Riley R."/>
            <person name="LaButti K."/>
            <person name="Andreopoulos B."/>
            <person name="Lipzen A."/>
            <person name="Chen C."/>
            <person name="Yan M."/>
            <person name="Daum C."/>
            <person name="Ng V."/>
            <person name="Clum A."/>
            <person name="Steindorff A."/>
            <person name="Ohm R.A."/>
            <person name="Martin F."/>
            <person name="Silar P."/>
            <person name="Natvig D.O."/>
            <person name="Lalanne C."/>
            <person name="Gautier V."/>
            <person name="Ament-Velasquez S.L."/>
            <person name="Kruys A."/>
            <person name="Hutchinson M.I."/>
            <person name="Powell A.J."/>
            <person name="Barry K."/>
            <person name="Miller A.N."/>
            <person name="Grigoriev I.V."/>
            <person name="Debuchy R."/>
            <person name="Gladieux P."/>
            <person name="Hiltunen Thoren M."/>
            <person name="Johannesson H."/>
        </authorList>
    </citation>
    <scope>NUCLEOTIDE SEQUENCE</scope>
    <source>
        <strain evidence="3">PSN293</strain>
    </source>
</reference>
<proteinExistence type="predicted"/>
<comment type="caution">
    <text evidence="3">The sequence shown here is derived from an EMBL/GenBank/DDBJ whole genome shotgun (WGS) entry which is preliminary data.</text>
</comment>
<evidence type="ECO:0000256" key="1">
    <source>
        <dbReference type="SAM" id="MobiDB-lite"/>
    </source>
</evidence>